<keyword evidence="2" id="KW-1185">Reference proteome</keyword>
<dbReference type="GO" id="GO:0030638">
    <property type="term" value="P:polyketide metabolic process"/>
    <property type="evidence" value="ECO:0007669"/>
    <property type="project" value="InterPro"/>
</dbReference>
<dbReference type="AlphaFoldDB" id="A0A1G9AY83"/>
<dbReference type="InterPro" id="IPR009959">
    <property type="entry name" value="Cyclase_SnoaL-like"/>
</dbReference>
<name>A0A1G9AY83_9RHOB</name>
<sequence length="137" mass="14743">MTIEQTARDFFEACETGGGWAACKAWCKDFASFSCQADALAETETLAEYAEWMKGLLVPIPDGRYELTAFAADEDRGTVVASAVFRGTQTGAGGPVAATGRAVASDYAYVIAFEGDRISHMTKIWNDAQALRQLGWA</sequence>
<evidence type="ECO:0000313" key="2">
    <source>
        <dbReference type="Proteomes" id="UP000199382"/>
    </source>
</evidence>
<organism evidence="1 2">
    <name type="scientific">Aliiruegeria lutimaris</name>
    <dbReference type="NCBI Taxonomy" id="571298"/>
    <lineage>
        <taxon>Bacteria</taxon>
        <taxon>Pseudomonadati</taxon>
        <taxon>Pseudomonadota</taxon>
        <taxon>Alphaproteobacteria</taxon>
        <taxon>Rhodobacterales</taxon>
        <taxon>Roseobacteraceae</taxon>
        <taxon>Aliiruegeria</taxon>
    </lineage>
</organism>
<accession>A0A1G9AY83</accession>
<protein>
    <submittedName>
        <fullName evidence="1">SnoaL-like polyketide cyclase</fullName>
    </submittedName>
</protein>
<dbReference type="Gene3D" id="3.10.450.50">
    <property type="match status" value="1"/>
</dbReference>
<dbReference type="InterPro" id="IPR032710">
    <property type="entry name" value="NTF2-like_dom_sf"/>
</dbReference>
<dbReference type="OrthoDB" id="1492879at2"/>
<reference evidence="1 2" key="1">
    <citation type="submission" date="2016-10" db="EMBL/GenBank/DDBJ databases">
        <authorList>
            <person name="de Groot N.N."/>
        </authorList>
    </citation>
    <scope>NUCLEOTIDE SEQUENCE [LARGE SCALE GENOMIC DNA]</scope>
    <source>
        <strain evidence="1 2">DSM 25294</strain>
    </source>
</reference>
<dbReference type="RefSeq" id="WP_093158826.1">
    <property type="nucleotide sequence ID" value="NZ_FNEK01000037.1"/>
</dbReference>
<dbReference type="SUPFAM" id="SSF54427">
    <property type="entry name" value="NTF2-like"/>
    <property type="match status" value="1"/>
</dbReference>
<dbReference type="STRING" id="571298.SAMN04488026_103741"/>
<dbReference type="EMBL" id="FNEK01000037">
    <property type="protein sequence ID" value="SDK32289.1"/>
    <property type="molecule type" value="Genomic_DNA"/>
</dbReference>
<dbReference type="Pfam" id="PF07366">
    <property type="entry name" value="SnoaL"/>
    <property type="match status" value="1"/>
</dbReference>
<evidence type="ECO:0000313" key="1">
    <source>
        <dbReference type="EMBL" id="SDK32289.1"/>
    </source>
</evidence>
<proteinExistence type="predicted"/>
<gene>
    <name evidence="1" type="ORF">SAMN04488026_103741</name>
</gene>
<dbReference type="Proteomes" id="UP000199382">
    <property type="component" value="Unassembled WGS sequence"/>
</dbReference>